<dbReference type="InterPro" id="IPR010131">
    <property type="entry name" value="MdtP/NodT-like"/>
</dbReference>
<gene>
    <name evidence="3" type="ORF">SM757_13375</name>
</gene>
<dbReference type="PANTHER" id="PTHR30203:SF24">
    <property type="entry name" value="BLR4935 PROTEIN"/>
    <property type="match status" value="1"/>
</dbReference>
<dbReference type="Pfam" id="PF02321">
    <property type="entry name" value="OEP"/>
    <property type="match status" value="1"/>
</dbReference>
<keyword evidence="4" id="KW-1185">Reference proteome</keyword>
<reference evidence="3 4" key="1">
    <citation type="submission" date="2023-11" db="EMBL/GenBank/DDBJ databases">
        <title>Draft genome of Azohydromonas lata strain H1 (DSM1123), a polyhydroxyalkanoate producer.</title>
        <authorList>
            <person name="Traversa D."/>
            <person name="D'Addabbo P."/>
            <person name="Pazzani C."/>
            <person name="Manzari C."/>
            <person name="Chiara M."/>
            <person name="Scrascia M."/>
        </authorList>
    </citation>
    <scope>NUCLEOTIDE SEQUENCE [LARGE SCALE GENOMIC DNA]</scope>
    <source>
        <strain evidence="3 4">H1</strain>
    </source>
</reference>
<evidence type="ECO:0000256" key="1">
    <source>
        <dbReference type="ARBA" id="ARBA00007613"/>
    </source>
</evidence>
<keyword evidence="2" id="KW-0732">Signal</keyword>
<comment type="similarity">
    <text evidence="1">Belongs to the outer membrane factor (OMF) (TC 1.B.17) family.</text>
</comment>
<sequence>MRYLWLPPLLAACMTLPCLAESGADAARQATPAAAGTVAATTPALTLDQALALALAHYPDLAAARSEVQATQAALLVAGARPAALAEGELEDTRRETRSTTLRLAQPIELGGKRQARLEAAGRGLDVALARQALRRGQLRAEVTAAFAEALVAQERVRLAQAALELARGGSEAAQRRVTAGKVSPIEETRARVAQAGVAVELAQARGEL</sequence>
<dbReference type="InterPro" id="IPR003423">
    <property type="entry name" value="OMP_efflux"/>
</dbReference>
<comment type="caution">
    <text evidence="3">The sequence shown here is derived from an EMBL/GenBank/DDBJ whole genome shotgun (WGS) entry which is preliminary data.</text>
</comment>
<dbReference type="EMBL" id="JAXOJX010000019">
    <property type="protein sequence ID" value="MDZ5457564.1"/>
    <property type="molecule type" value="Genomic_DNA"/>
</dbReference>
<dbReference type="RefSeq" id="WP_322465850.1">
    <property type="nucleotide sequence ID" value="NZ_JAXOJX010000019.1"/>
</dbReference>
<proteinExistence type="inferred from homology"/>
<feature type="signal peptide" evidence="2">
    <location>
        <begin position="1"/>
        <end position="20"/>
    </location>
</feature>
<feature type="non-terminal residue" evidence="3">
    <location>
        <position position="209"/>
    </location>
</feature>
<dbReference type="Gene3D" id="1.20.1600.10">
    <property type="entry name" value="Outer membrane efflux proteins (OEP)"/>
    <property type="match status" value="1"/>
</dbReference>
<accession>A0ABU5IEM7</accession>
<protein>
    <submittedName>
        <fullName evidence="3">TolC family protein</fullName>
    </submittedName>
</protein>
<dbReference type="Proteomes" id="UP001293718">
    <property type="component" value="Unassembled WGS sequence"/>
</dbReference>
<organism evidence="3 4">
    <name type="scientific">Azohydromonas lata</name>
    <dbReference type="NCBI Taxonomy" id="45677"/>
    <lineage>
        <taxon>Bacteria</taxon>
        <taxon>Pseudomonadati</taxon>
        <taxon>Pseudomonadota</taxon>
        <taxon>Betaproteobacteria</taxon>
        <taxon>Burkholderiales</taxon>
        <taxon>Sphaerotilaceae</taxon>
        <taxon>Azohydromonas</taxon>
    </lineage>
</organism>
<name>A0ABU5IEM7_9BURK</name>
<dbReference type="PANTHER" id="PTHR30203">
    <property type="entry name" value="OUTER MEMBRANE CATION EFFLUX PROTEIN"/>
    <property type="match status" value="1"/>
</dbReference>
<evidence type="ECO:0000256" key="2">
    <source>
        <dbReference type="SAM" id="SignalP"/>
    </source>
</evidence>
<evidence type="ECO:0000313" key="4">
    <source>
        <dbReference type="Proteomes" id="UP001293718"/>
    </source>
</evidence>
<evidence type="ECO:0000313" key="3">
    <source>
        <dbReference type="EMBL" id="MDZ5457564.1"/>
    </source>
</evidence>
<feature type="chain" id="PRO_5045292982" evidence="2">
    <location>
        <begin position="21"/>
        <end position="209"/>
    </location>
</feature>
<dbReference type="SUPFAM" id="SSF56954">
    <property type="entry name" value="Outer membrane efflux proteins (OEP)"/>
    <property type="match status" value="1"/>
</dbReference>